<gene>
    <name evidence="11" type="primary">fadD</name>
    <name evidence="11" type="ORF">NCTC13294_00142</name>
</gene>
<dbReference type="FunFam" id="3.40.50.12780:FF:000003">
    <property type="entry name" value="Long-chain-fatty-acid--CoA ligase FadD"/>
    <property type="match status" value="1"/>
</dbReference>
<evidence type="ECO:0000256" key="1">
    <source>
        <dbReference type="ARBA" id="ARBA00004170"/>
    </source>
</evidence>
<dbReference type="Gene3D" id="3.30.300.30">
    <property type="match status" value="1"/>
</dbReference>
<dbReference type="Pfam" id="PF00501">
    <property type="entry name" value="AMP-binding"/>
    <property type="match status" value="1"/>
</dbReference>
<evidence type="ECO:0000256" key="6">
    <source>
        <dbReference type="ARBA" id="ARBA00026121"/>
    </source>
</evidence>
<dbReference type="PANTHER" id="PTHR43767">
    <property type="entry name" value="LONG-CHAIN-FATTY-ACID--COA LIGASE"/>
    <property type="match status" value="1"/>
</dbReference>
<comment type="similarity">
    <text evidence="3">Belongs to the ATP-dependent AMP-binding enzyme family.</text>
</comment>
<dbReference type="InterPro" id="IPR050237">
    <property type="entry name" value="ATP-dep_AMP-bd_enzyme"/>
</dbReference>
<dbReference type="InterPro" id="IPR025110">
    <property type="entry name" value="AMP-bd_C"/>
</dbReference>
<name>A0A381DXA7_9GAMM</name>
<evidence type="ECO:0000313" key="12">
    <source>
        <dbReference type="Proteomes" id="UP000254572"/>
    </source>
</evidence>
<reference evidence="11 12" key="1">
    <citation type="submission" date="2018-06" db="EMBL/GenBank/DDBJ databases">
        <authorList>
            <consortium name="Pathogen Informatics"/>
            <person name="Doyle S."/>
        </authorList>
    </citation>
    <scope>NUCLEOTIDE SEQUENCE [LARGE SCALE GENOMIC DNA]</scope>
    <source>
        <strain evidence="11 12">NCTC13294</strain>
    </source>
</reference>
<keyword evidence="5" id="KW-0472">Membrane</keyword>
<dbReference type="SUPFAM" id="SSF56801">
    <property type="entry name" value="Acetyl-CoA synthetase-like"/>
    <property type="match status" value="1"/>
</dbReference>
<dbReference type="InterPro" id="IPR045851">
    <property type="entry name" value="AMP-bd_C_sf"/>
</dbReference>
<comment type="subcellular location">
    <subcellularLocation>
        <location evidence="1">Membrane</location>
        <topology evidence="1">Peripheral membrane protein</topology>
    </subcellularLocation>
</comment>
<dbReference type="GO" id="GO:0004467">
    <property type="term" value="F:long-chain fatty acid-CoA ligase activity"/>
    <property type="evidence" value="ECO:0007669"/>
    <property type="project" value="UniProtKB-EC"/>
</dbReference>
<proteinExistence type="inferred from homology"/>
<organism evidence="11 12">
    <name type="scientific">Cardiobacterium valvarum</name>
    <dbReference type="NCBI Taxonomy" id="194702"/>
    <lineage>
        <taxon>Bacteria</taxon>
        <taxon>Pseudomonadati</taxon>
        <taxon>Pseudomonadota</taxon>
        <taxon>Gammaproteobacteria</taxon>
        <taxon>Cardiobacteriales</taxon>
        <taxon>Cardiobacteriaceae</taxon>
        <taxon>Cardiobacterium</taxon>
    </lineage>
</organism>
<feature type="domain" description="AMP-dependent synthetase/ligase" evidence="9">
    <location>
        <begin position="40"/>
        <end position="426"/>
    </location>
</feature>
<dbReference type="InterPro" id="IPR042099">
    <property type="entry name" value="ANL_N_sf"/>
</dbReference>
<evidence type="ECO:0000313" key="11">
    <source>
        <dbReference type="EMBL" id="SUX17851.1"/>
    </source>
</evidence>
<dbReference type="OrthoDB" id="9803968at2"/>
<evidence type="ECO:0000256" key="2">
    <source>
        <dbReference type="ARBA" id="ARBA00005005"/>
    </source>
</evidence>
<accession>A0A381DXA7</accession>
<dbReference type="GO" id="GO:0016020">
    <property type="term" value="C:membrane"/>
    <property type="evidence" value="ECO:0007669"/>
    <property type="project" value="UniProtKB-SubCell"/>
</dbReference>
<protein>
    <recommendedName>
        <fullName evidence="7">Long-chain-fatty-acid--CoA ligase</fullName>
        <ecNumber evidence="6">6.2.1.3</ecNumber>
    </recommendedName>
    <alternativeName>
        <fullName evidence="8">Long-chain acyl-CoA synthetase</fullName>
    </alternativeName>
</protein>
<evidence type="ECO:0000259" key="10">
    <source>
        <dbReference type="Pfam" id="PF13193"/>
    </source>
</evidence>
<dbReference type="AlphaFoldDB" id="A0A381DXA7"/>
<dbReference type="EC" id="6.2.1.3" evidence="6"/>
<dbReference type="Gene3D" id="3.40.50.12780">
    <property type="entry name" value="N-terminal domain of ligase-like"/>
    <property type="match status" value="1"/>
</dbReference>
<keyword evidence="4 11" id="KW-0436">Ligase</keyword>
<evidence type="ECO:0000256" key="7">
    <source>
        <dbReference type="ARBA" id="ARBA00039545"/>
    </source>
</evidence>
<sequence length="572" mass="63347">MTTTDDIPRPWLASYRAEVPHDCAGGEYPNLAAFLEAMFARHAALPAFSNFRRTLSFAEIGERARAFAAYLRHDLGYQPGDRLALMMPNILQFPICLYGCMLAGVVVVNVNPLYTARELEHQLNDSGARGIVLAENFTRSVAEVRPQVPGLKDIIVTCYGDEMGWFWSPIVDFYVRHIGKLVPPYYLPDVIAFKKALRKGRCLPYAPHQAAPDDMAMLQYTGGTTGVAKGAMLTHANLLANAAQINLWIGSYNIGPDDVLITALPLYHIFCCTINSIAFSGRGAHSVLVTNPRDIKSFITILRRHPPTMLTGVNTLFKTLLNTKDFRRLDFSRLRFVIAGGMPLEKTVSDEWQQLTGNIIVEGYGMTETSPLISVNQMDTKAYNGTIGYPISGTDVSLRDDDGKLVPLGEPGEMWVRGPQVMKGYWRHEEETRRAMQDGWLKTGDIAQMQPDGALKIVDRKKDMILVSGFNVYPSEVEAVLAQHPDVLEVACIGVPNEGSGEKVKAFIVPRAGAKPTVEALQKFASANLTAYKRPKVYEFCDELPKSNVGKILRRELVAREKAKAAQNQNPA</sequence>
<comment type="pathway">
    <text evidence="2">Lipid metabolism; fatty acid beta-oxidation.</text>
</comment>
<evidence type="ECO:0000256" key="8">
    <source>
        <dbReference type="ARBA" id="ARBA00042773"/>
    </source>
</evidence>
<dbReference type="Pfam" id="PF13193">
    <property type="entry name" value="AMP-binding_C"/>
    <property type="match status" value="1"/>
</dbReference>
<evidence type="ECO:0000256" key="3">
    <source>
        <dbReference type="ARBA" id="ARBA00006432"/>
    </source>
</evidence>
<dbReference type="InterPro" id="IPR000873">
    <property type="entry name" value="AMP-dep_synth/lig_dom"/>
</dbReference>
<feature type="domain" description="AMP-binding enzyme C-terminal" evidence="10">
    <location>
        <begin position="476"/>
        <end position="551"/>
    </location>
</feature>
<dbReference type="InterPro" id="IPR020845">
    <property type="entry name" value="AMP-binding_CS"/>
</dbReference>
<evidence type="ECO:0000256" key="5">
    <source>
        <dbReference type="ARBA" id="ARBA00023136"/>
    </source>
</evidence>
<evidence type="ECO:0000256" key="4">
    <source>
        <dbReference type="ARBA" id="ARBA00022598"/>
    </source>
</evidence>
<dbReference type="EMBL" id="UFUW01000001">
    <property type="protein sequence ID" value="SUX17851.1"/>
    <property type="molecule type" value="Genomic_DNA"/>
</dbReference>
<dbReference type="CDD" id="cd05936">
    <property type="entry name" value="FC-FACS_FadD_like"/>
    <property type="match status" value="1"/>
</dbReference>
<dbReference type="PANTHER" id="PTHR43767:SF8">
    <property type="entry name" value="LONG-CHAIN-FATTY-ACID--COA LIGASE"/>
    <property type="match status" value="1"/>
</dbReference>
<evidence type="ECO:0000259" key="9">
    <source>
        <dbReference type="Pfam" id="PF00501"/>
    </source>
</evidence>
<dbReference type="Proteomes" id="UP000254572">
    <property type="component" value="Unassembled WGS sequence"/>
</dbReference>
<dbReference type="PROSITE" id="PS00455">
    <property type="entry name" value="AMP_BINDING"/>
    <property type="match status" value="1"/>
</dbReference>
<keyword evidence="12" id="KW-1185">Reference proteome</keyword>